<dbReference type="Proteomes" id="UP000198988">
    <property type="component" value="Unassembled WGS sequence"/>
</dbReference>
<accession>A0A1H6LPZ4</accession>
<organism evidence="1 2">
    <name type="scientific">Bathymodiolus azoricus thioautotrophic gill symbiont</name>
    <dbReference type="NCBI Taxonomy" id="235205"/>
    <lineage>
        <taxon>Bacteria</taxon>
        <taxon>Pseudomonadati</taxon>
        <taxon>Pseudomonadota</taxon>
        <taxon>Gammaproteobacteria</taxon>
        <taxon>sulfur-oxidizing symbionts</taxon>
    </lineage>
</organism>
<protein>
    <submittedName>
        <fullName evidence="1">Uncharacterized protein</fullName>
    </submittedName>
</protein>
<evidence type="ECO:0000313" key="1">
    <source>
        <dbReference type="EMBL" id="SEH87521.1"/>
    </source>
</evidence>
<dbReference type="AlphaFoldDB" id="A0A1H6LPZ4"/>
<reference evidence="2" key="1">
    <citation type="submission" date="2016-06" db="EMBL/GenBank/DDBJ databases">
        <authorList>
            <person name="Petersen J."/>
            <person name="Sayavedra L."/>
        </authorList>
    </citation>
    <scope>NUCLEOTIDE SEQUENCE [LARGE SCALE GENOMIC DNA]</scope>
    <source>
        <strain evidence="2">BazSymA</strain>
    </source>
</reference>
<evidence type="ECO:0000313" key="2">
    <source>
        <dbReference type="Proteomes" id="UP000198988"/>
    </source>
</evidence>
<sequence length="65" mass="7464">MKKVMINSGVVVAMMKFKVMKVTMNSWAEMVKIGCLDKQETTNFGVEKAKIFYLDSLRQMKLSKV</sequence>
<proteinExistence type="predicted"/>
<gene>
    <name evidence="1" type="ORF">BAZSYMA_ACONTIG24851_5</name>
</gene>
<name>A0A1H6LPZ4_9GAMM</name>
<dbReference type="EMBL" id="CDSC02000282">
    <property type="protein sequence ID" value="SEH87521.1"/>
    <property type="molecule type" value="Genomic_DNA"/>
</dbReference>